<accession>A0A0F9Q9X9</accession>
<comment type="caution">
    <text evidence="1">The sequence shown here is derived from an EMBL/GenBank/DDBJ whole genome shotgun (WGS) entry which is preliminary data.</text>
</comment>
<evidence type="ECO:0000313" key="1">
    <source>
        <dbReference type="EMBL" id="KKN09996.1"/>
    </source>
</evidence>
<sequence>MISSKIVRNSYCNVCKEKKVKLRELRINDYSSPTTDHMCVKICNKCLTELMVKEE</sequence>
<protein>
    <submittedName>
        <fullName evidence="1">Uncharacterized protein</fullName>
    </submittedName>
</protein>
<organism evidence="1">
    <name type="scientific">marine sediment metagenome</name>
    <dbReference type="NCBI Taxonomy" id="412755"/>
    <lineage>
        <taxon>unclassified sequences</taxon>
        <taxon>metagenomes</taxon>
        <taxon>ecological metagenomes</taxon>
    </lineage>
</organism>
<gene>
    <name evidence="1" type="ORF">LCGC14_1041020</name>
</gene>
<name>A0A0F9Q9X9_9ZZZZ</name>
<reference evidence="1" key="1">
    <citation type="journal article" date="2015" name="Nature">
        <title>Complex archaea that bridge the gap between prokaryotes and eukaryotes.</title>
        <authorList>
            <person name="Spang A."/>
            <person name="Saw J.H."/>
            <person name="Jorgensen S.L."/>
            <person name="Zaremba-Niedzwiedzka K."/>
            <person name="Martijn J."/>
            <person name="Lind A.E."/>
            <person name="van Eijk R."/>
            <person name="Schleper C."/>
            <person name="Guy L."/>
            <person name="Ettema T.J."/>
        </authorList>
    </citation>
    <scope>NUCLEOTIDE SEQUENCE</scope>
</reference>
<dbReference type="AlphaFoldDB" id="A0A0F9Q9X9"/>
<proteinExistence type="predicted"/>
<dbReference type="EMBL" id="LAZR01004286">
    <property type="protein sequence ID" value="KKN09996.1"/>
    <property type="molecule type" value="Genomic_DNA"/>
</dbReference>